<dbReference type="EMBL" id="JAGMUU010000007">
    <property type="protein sequence ID" value="KAH7149262.1"/>
    <property type="molecule type" value="Genomic_DNA"/>
</dbReference>
<evidence type="ECO:0008006" key="3">
    <source>
        <dbReference type="Google" id="ProtNLM"/>
    </source>
</evidence>
<gene>
    <name evidence="1" type="ORF">B0J13DRAFT_594961</name>
</gene>
<accession>A0A9P9EZ90</accession>
<dbReference type="AlphaFoldDB" id="A0A9P9EZ90"/>
<evidence type="ECO:0000313" key="2">
    <source>
        <dbReference type="Proteomes" id="UP000717696"/>
    </source>
</evidence>
<dbReference type="SUPFAM" id="SSF56112">
    <property type="entry name" value="Protein kinase-like (PK-like)"/>
    <property type="match status" value="1"/>
</dbReference>
<dbReference type="PANTHER" id="PTHR37542">
    <property type="entry name" value="HELO DOMAIN-CONTAINING PROTEIN-RELATED"/>
    <property type="match status" value="1"/>
</dbReference>
<dbReference type="PANTHER" id="PTHR37542:SF1">
    <property type="entry name" value="PRION-INHIBITION AND PROPAGATION HELO DOMAIN-CONTAINING PROTEIN"/>
    <property type="match status" value="1"/>
</dbReference>
<reference evidence="1" key="1">
    <citation type="journal article" date="2021" name="Nat. Commun.">
        <title>Genetic determinants of endophytism in the Arabidopsis root mycobiome.</title>
        <authorList>
            <person name="Mesny F."/>
            <person name="Miyauchi S."/>
            <person name="Thiergart T."/>
            <person name="Pickel B."/>
            <person name="Atanasova L."/>
            <person name="Karlsson M."/>
            <person name="Huettel B."/>
            <person name="Barry K.W."/>
            <person name="Haridas S."/>
            <person name="Chen C."/>
            <person name="Bauer D."/>
            <person name="Andreopoulos W."/>
            <person name="Pangilinan J."/>
            <person name="LaButti K."/>
            <person name="Riley R."/>
            <person name="Lipzen A."/>
            <person name="Clum A."/>
            <person name="Drula E."/>
            <person name="Henrissat B."/>
            <person name="Kohler A."/>
            <person name="Grigoriev I.V."/>
            <person name="Martin F.M."/>
            <person name="Hacquard S."/>
        </authorList>
    </citation>
    <scope>NUCLEOTIDE SEQUENCE</scope>
    <source>
        <strain evidence="1">MPI-CAGE-AT-0021</strain>
    </source>
</reference>
<dbReference type="OrthoDB" id="1911848at2759"/>
<organism evidence="1 2">
    <name type="scientific">Dactylonectria estremocensis</name>
    <dbReference type="NCBI Taxonomy" id="1079267"/>
    <lineage>
        <taxon>Eukaryota</taxon>
        <taxon>Fungi</taxon>
        <taxon>Dikarya</taxon>
        <taxon>Ascomycota</taxon>
        <taxon>Pezizomycotina</taxon>
        <taxon>Sordariomycetes</taxon>
        <taxon>Hypocreomycetidae</taxon>
        <taxon>Hypocreales</taxon>
        <taxon>Nectriaceae</taxon>
        <taxon>Dactylonectria</taxon>
    </lineage>
</organism>
<sequence length="437" mass="49115">MSVELVLAVAAGAYLCLKLKEANDNVKAKILIIETIWSRTAVQIEVVKRIANTLGEEQYRIHIEVLEMLKSKLLIAITKLESVVKKGERDAVRKWRIVFIHDTLELTISELERWQRLFHPTWYIMLRIGDPVIDTQISTVSTPVTSPVKTFSTAQKLRKTVLNDSAGDEGAGGIEYSNTRMVHRMASQKVFVVDTVSCGSDIDIARTRADAESLAKKLRHVDPETFGLLSCHGTVKRKNPPTSLHHWLLQRSRPNLTRMLHGAQQLAKAVSFMHACDIVHKNIRPETILVFSDINQTSNSAMGSAYLAGFDSFRSVDFHTIRIGDRCLERNLYRHPLRLGVCLLGLGLWQTFVCYETSDKEDGSATKVPSQALGLPLKVFDSTPAAKFLNSFRIHDRLVDMARSELPAYMGDSYEDGVLIGLQFIENVLLRLAEISF</sequence>
<proteinExistence type="predicted"/>
<dbReference type="Proteomes" id="UP000717696">
    <property type="component" value="Unassembled WGS sequence"/>
</dbReference>
<dbReference type="InterPro" id="IPR011009">
    <property type="entry name" value="Kinase-like_dom_sf"/>
</dbReference>
<dbReference type="Gene3D" id="1.10.510.10">
    <property type="entry name" value="Transferase(Phosphotransferase) domain 1"/>
    <property type="match status" value="1"/>
</dbReference>
<keyword evidence="2" id="KW-1185">Reference proteome</keyword>
<evidence type="ECO:0000313" key="1">
    <source>
        <dbReference type="EMBL" id="KAH7149262.1"/>
    </source>
</evidence>
<comment type="caution">
    <text evidence="1">The sequence shown here is derived from an EMBL/GenBank/DDBJ whole genome shotgun (WGS) entry which is preliminary data.</text>
</comment>
<protein>
    <recommendedName>
        <fullName evidence="3">Protein kinase domain-containing protein</fullName>
    </recommendedName>
</protein>
<name>A0A9P9EZ90_9HYPO</name>